<comment type="caution">
    <text evidence="2">The sequence shown here is derived from an EMBL/GenBank/DDBJ whole genome shotgun (WGS) entry which is preliminary data.</text>
</comment>
<name>A0AAV1HYV8_9CHLO</name>
<evidence type="ECO:0000313" key="3">
    <source>
        <dbReference type="Proteomes" id="UP001314263"/>
    </source>
</evidence>
<feature type="transmembrane region" description="Helical" evidence="1">
    <location>
        <begin position="213"/>
        <end position="240"/>
    </location>
</feature>
<evidence type="ECO:0000313" key="2">
    <source>
        <dbReference type="EMBL" id="CAK0768153.1"/>
    </source>
</evidence>
<dbReference type="Proteomes" id="UP001314263">
    <property type="component" value="Unassembled WGS sequence"/>
</dbReference>
<gene>
    <name evidence="2" type="ORF">CVIRNUC_003534</name>
</gene>
<proteinExistence type="predicted"/>
<evidence type="ECO:0000256" key="1">
    <source>
        <dbReference type="SAM" id="Phobius"/>
    </source>
</evidence>
<dbReference type="AlphaFoldDB" id="A0AAV1HYV8"/>
<organism evidence="2 3">
    <name type="scientific">Coccomyxa viridis</name>
    <dbReference type="NCBI Taxonomy" id="1274662"/>
    <lineage>
        <taxon>Eukaryota</taxon>
        <taxon>Viridiplantae</taxon>
        <taxon>Chlorophyta</taxon>
        <taxon>core chlorophytes</taxon>
        <taxon>Trebouxiophyceae</taxon>
        <taxon>Trebouxiophyceae incertae sedis</taxon>
        <taxon>Coccomyxaceae</taxon>
        <taxon>Coccomyxa</taxon>
    </lineage>
</organism>
<protein>
    <submittedName>
        <fullName evidence="2">Uncharacterized protein</fullName>
    </submittedName>
</protein>
<reference evidence="2 3" key="1">
    <citation type="submission" date="2023-10" db="EMBL/GenBank/DDBJ databases">
        <authorList>
            <person name="Maclean D."/>
            <person name="Macfadyen A."/>
        </authorList>
    </citation>
    <scope>NUCLEOTIDE SEQUENCE [LARGE SCALE GENOMIC DNA]</scope>
</reference>
<keyword evidence="1" id="KW-1133">Transmembrane helix</keyword>
<keyword evidence="3" id="KW-1185">Reference proteome</keyword>
<sequence length="289" mass="31531">MQDRIQAHAFASGLNRACAALLASTGKPDALKKAELMRTEDQRNNASLAKELTRDRQGVALSTEADLKRADIVANNSPAAAKGLLLQTAPAVHLLGALDPSRTRSLLQQMPQQLQDTIRKALLKASQAANVQLTAREVRGDLLQALQRLCPRTDARATSESLTYVRGIAKGWSALSDAVEDFKGLLRPTKQAGGFRGVGGGGWPELTARIFGLMLMMLLSSIVACVTLPLLVAHTLFVVYRNVDVSDRSVSDALLQTVQHRLMRAIHTIYTFLPTRVFRLVGGRRLRDF</sequence>
<keyword evidence="1" id="KW-0812">Transmembrane</keyword>
<keyword evidence="1" id="KW-0472">Membrane</keyword>
<accession>A0AAV1HYV8</accession>
<dbReference type="EMBL" id="CAUYUE010000004">
    <property type="protein sequence ID" value="CAK0768153.1"/>
    <property type="molecule type" value="Genomic_DNA"/>
</dbReference>